<evidence type="ECO:0000256" key="2">
    <source>
        <dbReference type="ARBA" id="ARBA00005745"/>
    </source>
</evidence>
<reference evidence="9" key="1">
    <citation type="submission" date="2013-06" db="EMBL/GenBank/DDBJ databases">
        <authorList>
            <person name="Weinstock G."/>
            <person name="Sodergren E."/>
            <person name="Clifton S."/>
            <person name="Fulton L."/>
            <person name="Fulton B."/>
            <person name="Courtney L."/>
            <person name="Fronick C."/>
            <person name="Harrison M."/>
            <person name="Strong C."/>
            <person name="Farmer C."/>
            <person name="Delahaunty K."/>
            <person name="Markovic C."/>
            <person name="Hall O."/>
            <person name="Minx P."/>
            <person name="Tomlinson C."/>
            <person name="Mitreva M."/>
            <person name="Nelson J."/>
            <person name="Hou S."/>
            <person name="Wollam A."/>
            <person name="Pepin K.H."/>
            <person name="Johnson M."/>
            <person name="Bhonagiri V."/>
            <person name="Nash W.E."/>
            <person name="Warren W."/>
            <person name="Chinwalla A."/>
            <person name="Mardis E.R."/>
            <person name="Wilson R.K."/>
        </authorList>
    </citation>
    <scope>NUCLEOTIDE SEQUENCE [LARGE SCALE GENOMIC DNA]</scope>
    <source>
        <strain evidence="9">ATCC 49176</strain>
    </source>
</reference>
<evidence type="ECO:0000313" key="9">
    <source>
        <dbReference type="EMBL" id="ESK65448.1"/>
    </source>
</evidence>
<feature type="transmembrane region" description="Helical" evidence="7">
    <location>
        <begin position="159"/>
        <end position="189"/>
    </location>
</feature>
<dbReference type="NCBIfam" id="NF041012">
    <property type="entry name" value="T4P_ComGB"/>
    <property type="match status" value="1"/>
</dbReference>
<dbReference type="PANTHER" id="PTHR30012">
    <property type="entry name" value="GENERAL SECRETION PATHWAY PROTEIN"/>
    <property type="match status" value="1"/>
</dbReference>
<keyword evidence="3" id="KW-1003">Cell membrane</keyword>
<dbReference type="eggNOG" id="COG1459">
    <property type="taxonomic scope" value="Bacteria"/>
</dbReference>
<comment type="caution">
    <text evidence="9">The sequence shown here is derived from an EMBL/GenBank/DDBJ whole genome shotgun (WGS) entry which is preliminary data.</text>
</comment>
<evidence type="ECO:0000259" key="8">
    <source>
        <dbReference type="Pfam" id="PF00482"/>
    </source>
</evidence>
<evidence type="ECO:0000256" key="1">
    <source>
        <dbReference type="ARBA" id="ARBA00004651"/>
    </source>
</evidence>
<dbReference type="PANTHER" id="PTHR30012:SF0">
    <property type="entry name" value="TYPE II SECRETION SYSTEM PROTEIN F-RELATED"/>
    <property type="match status" value="1"/>
</dbReference>
<dbReference type="GO" id="GO:0005886">
    <property type="term" value="C:plasma membrane"/>
    <property type="evidence" value="ECO:0007669"/>
    <property type="project" value="UniProtKB-SubCell"/>
</dbReference>
<dbReference type="InterPro" id="IPR047692">
    <property type="entry name" value="T4P_ComGB"/>
</dbReference>
<sequence length="348" mass="39456">MKWFERLNQPKKLPLVQQAYVLSVLADLLGQGFALSTALQFLALLMPKYQALLLKVDAALVEGQSLEKSLAQLGFGTKIVAQLFYASRQNRLQQALVQAAQRLDQARLFRKEMAKQLAYPGMMGLCLVGMLFGMRTFILPQVTSFISQEVYEREWLVRFLIGFFTYLPQLSLVLLAVGLLGLGVGGLLLQKASYLKRYAWLRPLPLLGKWLSWQLTQQVAYELGYFLAGGLSLQQMLQVWMDYPVDPFLAELAHYLMTGCLEGRPLTQQMSQLGLFTRQFPLIIEQGELTSQLSAKCLVYADKLGRDLQEDMTKKIHFIQPILFIFIGLLVVAMYLVMMLPMLTIQGL</sequence>
<evidence type="ECO:0000256" key="5">
    <source>
        <dbReference type="ARBA" id="ARBA00022989"/>
    </source>
</evidence>
<name>W1Q2W9_ABIDE</name>
<dbReference type="HOGENOM" id="CLU_035032_1_0_9"/>
<evidence type="ECO:0000256" key="3">
    <source>
        <dbReference type="ARBA" id="ARBA00022475"/>
    </source>
</evidence>
<evidence type="ECO:0000256" key="6">
    <source>
        <dbReference type="ARBA" id="ARBA00023136"/>
    </source>
</evidence>
<protein>
    <submittedName>
        <fullName evidence="9">Bacterial type II secretion system protein F domain protein</fullName>
    </submittedName>
</protein>
<evidence type="ECO:0000313" key="10">
    <source>
        <dbReference type="Proteomes" id="UP000019050"/>
    </source>
</evidence>
<dbReference type="EMBL" id="ACIN03000012">
    <property type="protein sequence ID" value="ESK65448.1"/>
    <property type="molecule type" value="Genomic_DNA"/>
</dbReference>
<dbReference type="GeneID" id="84817740"/>
<keyword evidence="5 7" id="KW-1133">Transmembrane helix</keyword>
<dbReference type="Pfam" id="PF00482">
    <property type="entry name" value="T2SSF"/>
    <property type="match status" value="2"/>
</dbReference>
<dbReference type="InterPro" id="IPR003004">
    <property type="entry name" value="GspF/PilC"/>
</dbReference>
<dbReference type="Gene3D" id="1.20.81.30">
    <property type="entry name" value="Type II secretion system (T2SS), domain F"/>
    <property type="match status" value="2"/>
</dbReference>
<evidence type="ECO:0000256" key="4">
    <source>
        <dbReference type="ARBA" id="ARBA00022692"/>
    </source>
</evidence>
<keyword evidence="10" id="KW-1185">Reference proteome</keyword>
<comment type="subcellular location">
    <subcellularLocation>
        <location evidence="1">Cell membrane</location>
        <topology evidence="1">Multi-pass membrane protein</topology>
    </subcellularLocation>
</comment>
<feature type="transmembrane region" description="Helical" evidence="7">
    <location>
        <begin position="117"/>
        <end position="139"/>
    </location>
</feature>
<comment type="similarity">
    <text evidence="2">Belongs to the GSP F family.</text>
</comment>
<dbReference type="STRING" id="592010.GCWU000182_001230"/>
<gene>
    <name evidence="9" type="ORF">GCWU000182_001230</name>
</gene>
<feature type="domain" description="Type II secretion system protein GspF" evidence="8">
    <location>
        <begin position="22"/>
        <end position="140"/>
    </location>
</feature>
<organism evidence="9 10">
    <name type="scientific">Abiotrophia defectiva ATCC 49176</name>
    <dbReference type="NCBI Taxonomy" id="592010"/>
    <lineage>
        <taxon>Bacteria</taxon>
        <taxon>Bacillati</taxon>
        <taxon>Bacillota</taxon>
        <taxon>Bacilli</taxon>
        <taxon>Lactobacillales</taxon>
        <taxon>Aerococcaceae</taxon>
        <taxon>Abiotrophia</taxon>
    </lineage>
</organism>
<keyword evidence="4 7" id="KW-0812">Transmembrane</keyword>
<feature type="transmembrane region" description="Helical" evidence="7">
    <location>
        <begin position="322"/>
        <end position="345"/>
    </location>
</feature>
<accession>W1Q2W9</accession>
<dbReference type="RefSeq" id="WP_023391872.1">
    <property type="nucleotide sequence ID" value="NZ_KI535340.1"/>
</dbReference>
<dbReference type="InterPro" id="IPR018076">
    <property type="entry name" value="T2SS_GspF_dom"/>
</dbReference>
<dbReference type="InterPro" id="IPR042094">
    <property type="entry name" value="T2SS_GspF_sf"/>
</dbReference>
<feature type="domain" description="Type II secretion system protein GspF" evidence="8">
    <location>
        <begin position="223"/>
        <end position="341"/>
    </location>
</feature>
<dbReference type="Proteomes" id="UP000019050">
    <property type="component" value="Unassembled WGS sequence"/>
</dbReference>
<dbReference type="AlphaFoldDB" id="W1Q2W9"/>
<proteinExistence type="inferred from homology"/>
<evidence type="ECO:0000256" key="7">
    <source>
        <dbReference type="SAM" id="Phobius"/>
    </source>
</evidence>
<keyword evidence="6 7" id="KW-0472">Membrane</keyword>